<comment type="catalytic activity">
    <reaction evidence="2">
        <text>Hydrolysis of terminal, non-reducing (1-&gt;4)-linked alpha-D-glucose residues with release of alpha-D-glucose.</text>
        <dbReference type="EC" id="3.2.1.20"/>
    </reaction>
</comment>
<evidence type="ECO:0000256" key="9">
    <source>
        <dbReference type="ARBA" id="ARBA00022729"/>
    </source>
</evidence>
<dbReference type="GO" id="GO:0000272">
    <property type="term" value="P:polysaccharide catabolic process"/>
    <property type="evidence" value="ECO:0007669"/>
    <property type="project" value="UniProtKB-KW"/>
</dbReference>
<evidence type="ECO:0000313" key="23">
    <source>
        <dbReference type="Proteomes" id="UP000028045"/>
    </source>
</evidence>
<dbReference type="SUPFAM" id="SSF51011">
    <property type="entry name" value="Glycosyl hydrolase domain"/>
    <property type="match status" value="1"/>
</dbReference>
<dbReference type="InterPro" id="IPR025887">
    <property type="entry name" value="Glyco_hydro_31_N_dom"/>
</dbReference>
<keyword evidence="11" id="KW-0325">Glycoprotein</keyword>
<dbReference type="CDD" id="cd06602">
    <property type="entry name" value="GH31_MGAM_SI_GAA"/>
    <property type="match status" value="1"/>
</dbReference>
<dbReference type="OrthoDB" id="5839090at2759"/>
<dbReference type="CDD" id="cd14752">
    <property type="entry name" value="GH31_N"/>
    <property type="match status" value="1"/>
</dbReference>
<dbReference type="SUPFAM" id="SSF51445">
    <property type="entry name" value="(Trans)glycosidases"/>
    <property type="match status" value="1"/>
</dbReference>
<dbReference type="Pfam" id="PF21365">
    <property type="entry name" value="Glyco_hydro_31_3rd"/>
    <property type="match status" value="1"/>
</dbReference>
<evidence type="ECO:0000256" key="14">
    <source>
        <dbReference type="ARBA" id="ARBA00023316"/>
    </source>
</evidence>
<dbReference type="EC" id="3.2.1.21" evidence="6"/>
<keyword evidence="13 17" id="KW-0326">Glycosidase</keyword>
<reference evidence="22 23" key="1">
    <citation type="journal article" date="2014" name="BMC Genomics">
        <title>Comparative genome sequencing reveals chemotype-specific gene clusters in the toxigenic black mold Stachybotrys.</title>
        <authorList>
            <person name="Semeiks J."/>
            <person name="Borek D."/>
            <person name="Otwinowski Z."/>
            <person name="Grishin N.V."/>
        </authorList>
    </citation>
    <scope>NUCLEOTIDE SEQUENCE [LARGE SCALE GENOMIC DNA]</scope>
    <source>
        <strain evidence="23">CBS 109288 / IBT 7711</strain>
    </source>
</reference>
<dbReference type="InterPro" id="IPR000322">
    <property type="entry name" value="Glyco_hydro_31_TIM"/>
</dbReference>
<evidence type="ECO:0000256" key="5">
    <source>
        <dbReference type="ARBA" id="ARBA00012741"/>
    </source>
</evidence>
<evidence type="ECO:0000259" key="19">
    <source>
        <dbReference type="Pfam" id="PF01055"/>
    </source>
</evidence>
<evidence type="ECO:0000256" key="12">
    <source>
        <dbReference type="ARBA" id="ARBA00023277"/>
    </source>
</evidence>
<dbReference type="EMBL" id="KL648585">
    <property type="protein sequence ID" value="KEY68227.1"/>
    <property type="molecule type" value="Genomic_DNA"/>
</dbReference>
<keyword evidence="23" id="KW-1185">Reference proteome</keyword>
<dbReference type="GO" id="GO:0005576">
    <property type="term" value="C:extracellular region"/>
    <property type="evidence" value="ECO:0007669"/>
    <property type="project" value="UniProtKB-SubCell"/>
</dbReference>
<dbReference type="GO" id="GO:0004558">
    <property type="term" value="F:alpha-1,4-glucosidase activity"/>
    <property type="evidence" value="ECO:0007669"/>
    <property type="project" value="UniProtKB-EC"/>
</dbReference>
<dbReference type="Gene3D" id="2.60.40.1180">
    <property type="entry name" value="Golgi alpha-mannosidase II"/>
    <property type="match status" value="2"/>
</dbReference>
<comment type="function">
    <text evidence="16">Glucosidase involved in the degradation of cellulosic biomass. Has both alpha- and beta-glucosidase activity.</text>
</comment>
<dbReference type="SUPFAM" id="SSF74650">
    <property type="entry name" value="Galactose mutarotase-like"/>
    <property type="match status" value="1"/>
</dbReference>
<comment type="catalytic activity">
    <reaction evidence="1">
        <text>Hydrolysis of terminal, non-reducing beta-D-glucosyl residues with release of beta-D-glucose.</text>
        <dbReference type="EC" id="3.2.1.21"/>
    </reaction>
</comment>
<sequence length="922" mass="104602">MRYYWGRSRLLQLALVASVSAIPDYNLLRDCPGYTASNIQTSDTGLTARLALAGEACNAYGNDLRELDLLVTYETDNRLHVKIEDINEHVYQVPESVFPRPSGSSSSDTSQLRFEYTESPFSFSVVRAESGEVLFDTSAATFIFESQYLRLRTSLPENPYLYGMGEHSDPLRLRTSNYVRTLWNQDSFGIPENSNLYGAHPFYIEHRDTGSHGVFLLNSNGMDVLINSTSDDQYLEYNTLGGVFDFWFFAGPSPVQVTQQYAAVAGTPAMVPYWGLGYHQCRYGYQDVFDLAEVTYNYSQANIPMETLWTDIDYMDRRRVFSADPERFPVPRMRQLIDRLHENDQHYIVMVDPAVAYQDYPPNIRGLEQNAFLKRDNGSEWLGVVWPGVTVFPDWFAENTSSYWNNEFATFFDEETGVDIDGLWIDMNEPSNFPCFFPCDNPYSAARGYPPRPPAVRQPPRELPGWPCEFQPPGTDCEATESSKRDAAADARKANQIKLEQEVPFQGIKRGEVAARQTSRRWRGLPNRDLLYPQYSIHNRAAWRIDWNDREGGISNKTVNTNVIHQNGLAEYDVHNLYGAMMSTASYDAMLARRPGRRPLVITRSTFPGAGTKVGHWLGDNRSTWDHYRKSIRTMLAFTSIFQVPMTGSDVCGFAQSTTESLCARWAALGAFQPFYRNHNRFDNIPQEFYRWSSVAESARKAIEIRYRLMDYIYTALYRASTDGSPVLYPMFYLYSQDQATWALDLQYFYGPGLLVAPVTQEGSTSVGVYLPQDTFFDWYTHATICGTGATYTFTNQDITMIPLLIRSGVILPLRAESAYTTTELRTRNFELIIPKRTDGTARGELYLDDGDSVEQESLSLITFDYANGELVIGGDFGYETSLVITRVTILTGNCGSGEEGGRNRTISVDLSLNRATALQME</sequence>
<evidence type="ECO:0000256" key="6">
    <source>
        <dbReference type="ARBA" id="ARBA00012744"/>
    </source>
</evidence>
<keyword evidence="15" id="KW-0624">Polysaccharide degradation</keyword>
<evidence type="ECO:0000256" key="1">
    <source>
        <dbReference type="ARBA" id="ARBA00000448"/>
    </source>
</evidence>
<gene>
    <name evidence="22" type="ORF">S7711_04761</name>
</gene>
<keyword evidence="8" id="KW-0964">Secreted</keyword>
<evidence type="ECO:0000256" key="8">
    <source>
        <dbReference type="ARBA" id="ARBA00022525"/>
    </source>
</evidence>
<dbReference type="InterPro" id="IPR048395">
    <property type="entry name" value="Glyco_hydro_31_C"/>
</dbReference>
<keyword evidence="14" id="KW-0961">Cell wall biogenesis/degradation</keyword>
<dbReference type="EC" id="3.2.1.20" evidence="5"/>
<dbReference type="GO" id="GO:0071555">
    <property type="term" value="P:cell wall organization"/>
    <property type="evidence" value="ECO:0007669"/>
    <property type="project" value="UniProtKB-KW"/>
</dbReference>
<evidence type="ECO:0000256" key="18">
    <source>
        <dbReference type="SAM" id="SignalP"/>
    </source>
</evidence>
<keyword evidence="9 18" id="KW-0732">Signal</keyword>
<evidence type="ECO:0000256" key="13">
    <source>
        <dbReference type="ARBA" id="ARBA00023295"/>
    </source>
</evidence>
<dbReference type="Pfam" id="PF01055">
    <property type="entry name" value="Glyco_hydro_31_2nd"/>
    <property type="match status" value="1"/>
</dbReference>
<dbReference type="Gene3D" id="2.60.40.1760">
    <property type="entry name" value="glycosyl hydrolase (family 31)"/>
    <property type="match status" value="1"/>
</dbReference>
<dbReference type="HOGENOM" id="CLU_000631_11_0_1"/>
<feature type="signal peptide" evidence="18">
    <location>
        <begin position="1"/>
        <end position="21"/>
    </location>
</feature>
<feature type="chain" id="PRO_5001770990" description="Probable alpha/beta-glucosidase agdC" evidence="18">
    <location>
        <begin position="22"/>
        <end position="922"/>
    </location>
</feature>
<feature type="domain" description="Glycoside hydrolase family 31 N-terminal" evidence="20">
    <location>
        <begin position="95"/>
        <end position="221"/>
    </location>
</feature>
<evidence type="ECO:0000256" key="16">
    <source>
        <dbReference type="ARBA" id="ARBA00025512"/>
    </source>
</evidence>
<keyword evidence="10 17" id="KW-0378">Hydrolase</keyword>
<accession>A0A084ASE8</accession>
<evidence type="ECO:0000256" key="11">
    <source>
        <dbReference type="ARBA" id="ARBA00023180"/>
    </source>
</evidence>
<evidence type="ECO:0000256" key="10">
    <source>
        <dbReference type="ARBA" id="ARBA00022801"/>
    </source>
</evidence>
<dbReference type="InterPro" id="IPR011013">
    <property type="entry name" value="Gal_mutarotase_sf_dom"/>
</dbReference>
<comment type="similarity">
    <text evidence="4 17">Belongs to the glycosyl hydrolase 31 family.</text>
</comment>
<feature type="domain" description="Glycoside hydrolase family 31 TIM barrel" evidence="19">
    <location>
        <begin position="268"/>
        <end position="716"/>
    </location>
</feature>
<dbReference type="GO" id="GO:0030246">
    <property type="term" value="F:carbohydrate binding"/>
    <property type="evidence" value="ECO:0007669"/>
    <property type="project" value="InterPro"/>
</dbReference>
<evidence type="ECO:0000256" key="15">
    <source>
        <dbReference type="ARBA" id="ARBA00023326"/>
    </source>
</evidence>
<dbReference type="Gene3D" id="3.20.20.80">
    <property type="entry name" value="Glycosidases"/>
    <property type="match status" value="2"/>
</dbReference>
<keyword evidence="12" id="KW-0119">Carbohydrate metabolism</keyword>
<evidence type="ECO:0000259" key="20">
    <source>
        <dbReference type="Pfam" id="PF13802"/>
    </source>
</evidence>
<protein>
    <recommendedName>
        <fullName evidence="7">Probable alpha/beta-glucosidase agdC</fullName>
        <ecNumber evidence="5">3.2.1.20</ecNumber>
        <ecNumber evidence="6">3.2.1.21</ecNumber>
    </recommendedName>
</protein>
<dbReference type="Pfam" id="PF13802">
    <property type="entry name" value="Gal_mutarotas_2"/>
    <property type="match status" value="1"/>
</dbReference>
<organism evidence="22 23">
    <name type="scientific">Stachybotrys chartarum (strain CBS 109288 / IBT 7711)</name>
    <name type="common">Toxic black mold</name>
    <name type="synonym">Stilbospora chartarum</name>
    <dbReference type="NCBI Taxonomy" id="1280523"/>
    <lineage>
        <taxon>Eukaryota</taxon>
        <taxon>Fungi</taxon>
        <taxon>Dikarya</taxon>
        <taxon>Ascomycota</taxon>
        <taxon>Pezizomycotina</taxon>
        <taxon>Sordariomycetes</taxon>
        <taxon>Hypocreomycetidae</taxon>
        <taxon>Hypocreales</taxon>
        <taxon>Stachybotryaceae</taxon>
        <taxon>Stachybotrys</taxon>
    </lineage>
</organism>
<evidence type="ECO:0000256" key="7">
    <source>
        <dbReference type="ARBA" id="ARBA00014002"/>
    </source>
</evidence>
<dbReference type="PANTHER" id="PTHR22762:SF67">
    <property type="entry name" value="ALPHA_BETA-GLUCOSIDASE AGDC-RELATED"/>
    <property type="match status" value="1"/>
</dbReference>
<proteinExistence type="inferred from homology"/>
<dbReference type="PANTHER" id="PTHR22762">
    <property type="entry name" value="ALPHA-GLUCOSIDASE"/>
    <property type="match status" value="1"/>
</dbReference>
<dbReference type="InterPro" id="IPR017853">
    <property type="entry name" value="GH"/>
</dbReference>
<evidence type="ECO:0000256" key="17">
    <source>
        <dbReference type="RuleBase" id="RU361185"/>
    </source>
</evidence>
<feature type="domain" description="Glycosyl hydrolase family 31 C-terminal" evidence="21">
    <location>
        <begin position="724"/>
        <end position="812"/>
    </location>
</feature>
<dbReference type="PROSITE" id="PS00129">
    <property type="entry name" value="GLYCOSYL_HYDROL_F31_1"/>
    <property type="match status" value="1"/>
</dbReference>
<dbReference type="InterPro" id="IPR030458">
    <property type="entry name" value="Glyco_hydro_31_AS"/>
</dbReference>
<dbReference type="AlphaFoldDB" id="A0A084ASE8"/>
<dbReference type="GO" id="GO:0008422">
    <property type="term" value="F:beta-glucosidase activity"/>
    <property type="evidence" value="ECO:0007669"/>
    <property type="project" value="UniProtKB-EC"/>
</dbReference>
<dbReference type="InterPro" id="IPR013780">
    <property type="entry name" value="Glyco_hydro_b"/>
</dbReference>
<evidence type="ECO:0000256" key="3">
    <source>
        <dbReference type="ARBA" id="ARBA00004613"/>
    </source>
</evidence>
<evidence type="ECO:0000256" key="2">
    <source>
        <dbReference type="ARBA" id="ARBA00001657"/>
    </source>
</evidence>
<evidence type="ECO:0000259" key="21">
    <source>
        <dbReference type="Pfam" id="PF21365"/>
    </source>
</evidence>
<evidence type="ECO:0000313" key="22">
    <source>
        <dbReference type="EMBL" id="KEY68227.1"/>
    </source>
</evidence>
<dbReference type="Proteomes" id="UP000028045">
    <property type="component" value="Unassembled WGS sequence"/>
</dbReference>
<comment type="subcellular location">
    <subcellularLocation>
        <location evidence="3">Secreted</location>
    </subcellularLocation>
</comment>
<name>A0A084ASE8_STACB</name>
<evidence type="ECO:0000256" key="4">
    <source>
        <dbReference type="ARBA" id="ARBA00007806"/>
    </source>
</evidence>